<reference evidence="4 5" key="1">
    <citation type="submission" date="2018-11" db="EMBL/GenBank/DDBJ databases">
        <title>Genomic Encyclopedia of Type Strains, Phase IV (KMG-IV): sequencing the most valuable type-strain genomes for metagenomic binning, comparative biology and taxonomic classification.</title>
        <authorList>
            <person name="Goeker M."/>
        </authorList>
    </citation>
    <scope>NUCLEOTIDE SEQUENCE [LARGE SCALE GENOMIC DNA]</scope>
    <source>
        <strain evidence="4 5">DSM 102936</strain>
    </source>
</reference>
<dbReference type="PANTHER" id="PTHR10587">
    <property type="entry name" value="GLYCOSYL TRANSFERASE-RELATED"/>
    <property type="match status" value="1"/>
</dbReference>
<dbReference type="GO" id="GO:0016810">
    <property type="term" value="F:hydrolase activity, acting on carbon-nitrogen (but not peptide) bonds"/>
    <property type="evidence" value="ECO:0007669"/>
    <property type="project" value="InterPro"/>
</dbReference>
<dbReference type="GO" id="GO:0046872">
    <property type="term" value="F:metal ion binding"/>
    <property type="evidence" value="ECO:0007669"/>
    <property type="project" value="UniProtKB-KW"/>
</dbReference>
<dbReference type="InterPro" id="IPR002509">
    <property type="entry name" value="NODB_dom"/>
</dbReference>
<sequence length="245" mass="26936">MPYLVLRLRWPLRFLALLLLALGIPSVTGYLMSGGEKTVLTAAPGPVYQGSAAKRLIALTFNVYWGEEYLPAILKLLRGKKVKATFFLGGQWVEKFPELAQDIARDFEVGSHGYAHREPNHLSVADNLAEIRRAEAIIESVTKKRPRFFAPPYGDCGPTVLEAAAQAGYRVILWSIDPVDWRNPPAAAISSKVVSRAHNGAIVLLHPTAPTLEALPTIIEELRGRGFEFVTISELLSEAEAQPGR</sequence>
<keyword evidence="5" id="KW-1185">Reference proteome</keyword>
<dbReference type="AlphaFoldDB" id="A0A3N5ATC1"/>
<evidence type="ECO:0000259" key="3">
    <source>
        <dbReference type="PROSITE" id="PS51677"/>
    </source>
</evidence>
<evidence type="ECO:0000313" key="5">
    <source>
        <dbReference type="Proteomes" id="UP000282654"/>
    </source>
</evidence>
<dbReference type="Pfam" id="PF01522">
    <property type="entry name" value="Polysacc_deac_1"/>
    <property type="match status" value="1"/>
</dbReference>
<organism evidence="4 5">
    <name type="scientific">Thermodesulfitimonas autotrophica</name>
    <dbReference type="NCBI Taxonomy" id="1894989"/>
    <lineage>
        <taxon>Bacteria</taxon>
        <taxon>Bacillati</taxon>
        <taxon>Bacillota</taxon>
        <taxon>Clostridia</taxon>
        <taxon>Thermoanaerobacterales</taxon>
        <taxon>Thermoanaerobacteraceae</taxon>
        <taxon>Thermodesulfitimonas</taxon>
    </lineage>
</organism>
<dbReference type="RefSeq" id="WP_245963084.1">
    <property type="nucleotide sequence ID" value="NZ_RKRE01000002.1"/>
</dbReference>
<dbReference type="Proteomes" id="UP000282654">
    <property type="component" value="Unassembled WGS sequence"/>
</dbReference>
<keyword evidence="2" id="KW-0378">Hydrolase</keyword>
<dbReference type="SUPFAM" id="SSF88713">
    <property type="entry name" value="Glycoside hydrolase/deacetylase"/>
    <property type="match status" value="1"/>
</dbReference>
<dbReference type="GO" id="GO:0005975">
    <property type="term" value="P:carbohydrate metabolic process"/>
    <property type="evidence" value="ECO:0007669"/>
    <property type="project" value="InterPro"/>
</dbReference>
<dbReference type="Gene3D" id="3.20.20.370">
    <property type="entry name" value="Glycoside hydrolase/deacetylase"/>
    <property type="match status" value="1"/>
</dbReference>
<dbReference type="EMBL" id="RKRE01000002">
    <property type="protein sequence ID" value="RPF46890.1"/>
    <property type="molecule type" value="Genomic_DNA"/>
</dbReference>
<keyword evidence="1" id="KW-0479">Metal-binding</keyword>
<dbReference type="PROSITE" id="PS51677">
    <property type="entry name" value="NODB"/>
    <property type="match status" value="1"/>
</dbReference>
<accession>A0A3N5ATC1</accession>
<dbReference type="InterPro" id="IPR050248">
    <property type="entry name" value="Polysacc_deacetylase_ArnD"/>
</dbReference>
<dbReference type="CDD" id="cd10950">
    <property type="entry name" value="CE4_BsYlxY_like"/>
    <property type="match status" value="1"/>
</dbReference>
<dbReference type="GO" id="GO:0016020">
    <property type="term" value="C:membrane"/>
    <property type="evidence" value="ECO:0007669"/>
    <property type="project" value="TreeGrafter"/>
</dbReference>
<dbReference type="InterPro" id="IPR011330">
    <property type="entry name" value="Glyco_hydro/deAcase_b/a-brl"/>
</dbReference>
<evidence type="ECO:0000256" key="1">
    <source>
        <dbReference type="ARBA" id="ARBA00022723"/>
    </source>
</evidence>
<comment type="caution">
    <text evidence="4">The sequence shown here is derived from an EMBL/GenBank/DDBJ whole genome shotgun (WGS) entry which is preliminary data.</text>
</comment>
<name>A0A3N5ATC1_9THEO</name>
<dbReference type="PANTHER" id="PTHR10587:SF133">
    <property type="entry name" value="CHITIN DEACETYLASE 1-RELATED"/>
    <property type="match status" value="1"/>
</dbReference>
<feature type="domain" description="NodB homology" evidence="3">
    <location>
        <begin position="55"/>
        <end position="230"/>
    </location>
</feature>
<proteinExistence type="predicted"/>
<protein>
    <submittedName>
        <fullName evidence="4">Peptidoglycan/xylan/chitin deacetylase (PgdA/CDA1 family)</fullName>
    </submittedName>
</protein>
<evidence type="ECO:0000256" key="2">
    <source>
        <dbReference type="ARBA" id="ARBA00022801"/>
    </source>
</evidence>
<evidence type="ECO:0000313" key="4">
    <source>
        <dbReference type="EMBL" id="RPF46890.1"/>
    </source>
</evidence>
<gene>
    <name evidence="4" type="ORF">EDD75_1151</name>
</gene>